<sequence length="1504" mass="167519">MSAIAAATLLKLSPHRLLFLSSLLLGLSSFLDLRCRAQTQTLADHEVRVLRRIGSKLNWNFGRNPCGRAPIQQDPDFVNNVTCGLCNNTTNTCQVTSILLKGQNLTGELPAEFANLTSLNTLDLTRNYLNGTIPIKWGTLRLTNLSLLGNRISGSIPEELGNITSLTELYIPLVLEANFLEGSIPESLGKLSNLTRLLLSSNNLTGELPESLGNLHNLKDFRIDGNPISGRIPSFIGNWTNLKRFDMQGTSMEGSFPRNFSGLESITELRVTDWKGGDGQFPQLQNMTQMKELVLRNLSISGEIPDYIGTMKSLKTLILSCLRKNLPCSGKSRNCELFINCGGKKVTIDRHEYQDDSFDRMDHSTYRESNNGAWAYSNTGDFIGNEDTSFIAHNSSILNMSNPELYTTARLSPLSMKYYGLCLQKGSYTVRLHFAEIMFTDDQTYASVGRRLFDVSIQGQKVLQDFNIAKEAHGTGKVLIKNFTTWVNDTLEIHFQWGGKGTNSIPVRSVYGPLISAISITPNFKADCKDKSKLSVGVIVGIVVATCLVLILALNIIWFYFIMKDPQDNEFNGLELQTGYFTLKQIKAATRNFDPENKIGEGGFGPVYKGVLSDGSMIAVKQLSSKSRQGNREFVNEIGMISALQHPNLVKLYGCCIEANQLLLIYEYMENNSLARALFGPPKYRLNLEWQTRRNICIGIARGLSYLHEESRLKIVHRDIKATNILLDKDLNAKISDFGLAKLDEEENTHISTRIAGTIGYMAPEYAMRGRLTYKADVYSFGVVTLELVSGMSNNTNYRPEEEFVYLLDWAYVLQEQENLLELVDQSLGSNYSKEEALQMLELSLVCTNPSPTLRPAMSSVVSMLEGNMPVKVMTANRAASTVDDVRIASCLRKNLPCSGKSKNCELFINCGGRRVTIDGHEYQDDLSGIIDHSTYRDNGAWAYSNTGDFIGNVSSSFIAWNSSILNMSNPELYTTARLSPLSLKYYGLCLQTGNYTVGLHFAEIMLTDDQTFASVGRRLFDVSIQGQKVLWDFNIAKEANGTGKVLIRNFTTWVNDTLEIHFQWRGKGTNSIPWRSVYGPLISAISITPNFEANCKDKKSKLSVGVIVGIVIASCFVLILAFNIIWFCFTKKDPRDNEFKGLELQTGYFTLKQIKTATRNFDLENKIGEGGFGPVYKGVLADGSLIAVKQLSSKSRQGNREFVNEIGMISALQHPNLVKLYGCCIEGNQLLLIYEYMENNSLARALFAPPKYRLDIEWQTRRNICIGIARGLSYLHEESRLKIVHRDIKATNILLDKDLNVKISDFGLARLDEEENTHISTRIAGTVGYMAPEYAMRGYLTDKADVYSFGVVTLEIVSGMSNTNYRPKEEFVYLHDWAYVLQEQGNLLELVDQSLGSNYSKEEALQMLELSLVCTNPSPTLRPAMSSVISMLEGKMPVKVMPANRAAAAVDNVRFKALEKVSQDSQTQSSIDGPSIGSSISASASSGKNSQAKTSHPLLHYTD</sequence>
<comment type="subcellular location">
    <subcellularLocation>
        <location evidence="1">Membrane</location>
        <topology evidence="1">Single-pass type I membrane protein</topology>
    </subcellularLocation>
</comment>
<dbReference type="PROSITE" id="PS50011">
    <property type="entry name" value="PROTEIN_KINASE_DOM"/>
    <property type="match status" value="2"/>
</dbReference>
<dbReference type="InterPro" id="IPR055414">
    <property type="entry name" value="LRR_R13L4/SHOC2-like"/>
</dbReference>
<dbReference type="FunFam" id="3.80.10.10:FF:000383">
    <property type="entry name" value="Leucine-rich repeat receptor protein kinase EMS1"/>
    <property type="match status" value="1"/>
</dbReference>
<protein>
    <recommendedName>
        <fullName evidence="2">non-specific serine/threonine protein kinase</fullName>
        <ecNumber evidence="2">2.7.11.1</ecNumber>
    </recommendedName>
</protein>
<feature type="compositionally biased region" description="Low complexity" evidence="19">
    <location>
        <begin position="1470"/>
        <end position="1493"/>
    </location>
</feature>
<dbReference type="SMART" id="SM00220">
    <property type="entry name" value="S_TKc"/>
    <property type="match status" value="2"/>
</dbReference>
<evidence type="ECO:0000259" key="22">
    <source>
        <dbReference type="PROSITE" id="PS50011"/>
    </source>
</evidence>
<evidence type="ECO:0000256" key="14">
    <source>
        <dbReference type="ARBA" id="ARBA00023136"/>
    </source>
</evidence>
<dbReference type="CDD" id="cd14066">
    <property type="entry name" value="STKc_IRAK"/>
    <property type="match status" value="2"/>
</dbReference>
<evidence type="ECO:0000256" key="9">
    <source>
        <dbReference type="ARBA" id="ARBA00022737"/>
    </source>
</evidence>
<evidence type="ECO:0000256" key="20">
    <source>
        <dbReference type="SAM" id="Phobius"/>
    </source>
</evidence>
<dbReference type="InterPro" id="IPR000719">
    <property type="entry name" value="Prot_kinase_dom"/>
</dbReference>
<dbReference type="Gene3D" id="2.60.120.430">
    <property type="entry name" value="Galactose-binding lectin"/>
    <property type="match status" value="2"/>
</dbReference>
<evidence type="ECO:0000256" key="6">
    <source>
        <dbReference type="ARBA" id="ARBA00022679"/>
    </source>
</evidence>
<evidence type="ECO:0000256" key="10">
    <source>
        <dbReference type="ARBA" id="ARBA00022741"/>
    </source>
</evidence>
<keyword evidence="4" id="KW-0597">Phosphoprotein</keyword>
<dbReference type="InterPro" id="IPR011009">
    <property type="entry name" value="Kinase-like_dom_sf"/>
</dbReference>
<evidence type="ECO:0000256" key="12">
    <source>
        <dbReference type="ARBA" id="ARBA00022840"/>
    </source>
</evidence>
<keyword evidence="12" id="KW-0067">ATP-binding</keyword>
<evidence type="ECO:0000256" key="4">
    <source>
        <dbReference type="ARBA" id="ARBA00022553"/>
    </source>
</evidence>
<organism evidence="23 24">
    <name type="scientific">Zingiber officinale</name>
    <name type="common">Ginger</name>
    <name type="synonym">Amomum zingiber</name>
    <dbReference type="NCBI Taxonomy" id="94328"/>
    <lineage>
        <taxon>Eukaryota</taxon>
        <taxon>Viridiplantae</taxon>
        <taxon>Streptophyta</taxon>
        <taxon>Embryophyta</taxon>
        <taxon>Tracheophyta</taxon>
        <taxon>Spermatophyta</taxon>
        <taxon>Magnoliopsida</taxon>
        <taxon>Liliopsida</taxon>
        <taxon>Zingiberales</taxon>
        <taxon>Zingiberaceae</taxon>
        <taxon>Zingiber</taxon>
    </lineage>
</organism>
<dbReference type="FunFam" id="2.60.120.430:FF:000004">
    <property type="entry name" value="Putative leucine-rich repeat receptor-like serine/threonine-protein kinase"/>
    <property type="match status" value="2"/>
</dbReference>
<dbReference type="Pfam" id="PF23598">
    <property type="entry name" value="LRR_14"/>
    <property type="match status" value="1"/>
</dbReference>
<evidence type="ECO:0000256" key="2">
    <source>
        <dbReference type="ARBA" id="ARBA00012513"/>
    </source>
</evidence>
<name>A0A8J5KLM9_ZINOF</name>
<keyword evidence="5" id="KW-0433">Leucine-rich repeat</keyword>
<keyword evidence="15" id="KW-0675">Receptor</keyword>
<dbReference type="PANTHER" id="PTHR48006:SF60">
    <property type="entry name" value="PROTEIN KINASE DOMAIN-CONTAINING PROTEIN"/>
    <property type="match status" value="1"/>
</dbReference>
<evidence type="ECO:0000313" key="24">
    <source>
        <dbReference type="Proteomes" id="UP000734854"/>
    </source>
</evidence>
<keyword evidence="10" id="KW-0547">Nucleotide-binding</keyword>
<evidence type="ECO:0000256" key="18">
    <source>
        <dbReference type="ARBA" id="ARBA00048679"/>
    </source>
</evidence>
<dbReference type="Gene3D" id="1.10.510.10">
    <property type="entry name" value="Transferase(Phosphotransferase) domain 1"/>
    <property type="match status" value="2"/>
</dbReference>
<evidence type="ECO:0000256" key="15">
    <source>
        <dbReference type="ARBA" id="ARBA00023170"/>
    </source>
</evidence>
<keyword evidence="24" id="KW-1185">Reference proteome</keyword>
<dbReference type="Pfam" id="PF11721">
    <property type="entry name" value="Malectin"/>
    <property type="match status" value="2"/>
</dbReference>
<dbReference type="FunFam" id="3.30.200.20:FF:000217">
    <property type="entry name" value="probable LRR receptor-like serine/threonine-protein kinase At1g53430"/>
    <property type="match status" value="2"/>
</dbReference>
<evidence type="ECO:0000256" key="1">
    <source>
        <dbReference type="ARBA" id="ARBA00004479"/>
    </source>
</evidence>
<evidence type="ECO:0000256" key="5">
    <source>
        <dbReference type="ARBA" id="ARBA00022614"/>
    </source>
</evidence>
<dbReference type="InterPro" id="IPR008271">
    <property type="entry name" value="Ser/Thr_kinase_AS"/>
</dbReference>
<dbReference type="GO" id="GO:0016020">
    <property type="term" value="C:membrane"/>
    <property type="evidence" value="ECO:0007669"/>
    <property type="project" value="UniProtKB-SubCell"/>
</dbReference>
<feature type="signal peptide" evidence="21">
    <location>
        <begin position="1"/>
        <end position="29"/>
    </location>
</feature>
<dbReference type="GO" id="GO:0004674">
    <property type="term" value="F:protein serine/threonine kinase activity"/>
    <property type="evidence" value="ECO:0007669"/>
    <property type="project" value="UniProtKB-KW"/>
</dbReference>
<keyword evidence="14 20" id="KW-0472">Membrane</keyword>
<evidence type="ECO:0000256" key="3">
    <source>
        <dbReference type="ARBA" id="ARBA00022527"/>
    </source>
</evidence>
<keyword evidence="6" id="KW-0808">Transferase</keyword>
<keyword evidence="8 21" id="KW-0732">Signal</keyword>
<evidence type="ECO:0000256" key="17">
    <source>
        <dbReference type="ARBA" id="ARBA00047899"/>
    </source>
</evidence>
<dbReference type="Gene3D" id="3.30.200.20">
    <property type="entry name" value="Phosphorylase Kinase, domain 1"/>
    <property type="match status" value="2"/>
</dbReference>
<dbReference type="InterPro" id="IPR051824">
    <property type="entry name" value="LRR_Rcpt-Like_S/T_Kinase"/>
</dbReference>
<dbReference type="EC" id="2.7.11.1" evidence="2"/>
<keyword evidence="13 20" id="KW-1133">Transmembrane helix</keyword>
<feature type="region of interest" description="Disordered" evidence="19">
    <location>
        <begin position="1462"/>
        <end position="1504"/>
    </location>
</feature>
<dbReference type="FunFam" id="1.10.510.10:FF:000044">
    <property type="entry name" value="Putative LRR receptor-like serine/threonine-protein kinase"/>
    <property type="match status" value="2"/>
</dbReference>
<reference evidence="23 24" key="1">
    <citation type="submission" date="2020-08" db="EMBL/GenBank/DDBJ databases">
        <title>Plant Genome Project.</title>
        <authorList>
            <person name="Zhang R.-G."/>
        </authorList>
    </citation>
    <scope>NUCLEOTIDE SEQUENCE [LARGE SCALE GENOMIC DNA]</scope>
    <source>
        <tissue evidence="23">Rhizome</tissue>
    </source>
</reference>
<evidence type="ECO:0000256" key="7">
    <source>
        <dbReference type="ARBA" id="ARBA00022692"/>
    </source>
</evidence>
<evidence type="ECO:0000256" key="21">
    <source>
        <dbReference type="SAM" id="SignalP"/>
    </source>
</evidence>
<comment type="caution">
    <text evidence="23">The sequence shown here is derived from an EMBL/GenBank/DDBJ whole genome shotgun (WGS) entry which is preliminary data.</text>
</comment>
<feature type="transmembrane region" description="Helical" evidence="20">
    <location>
        <begin position="534"/>
        <end position="561"/>
    </location>
</feature>
<dbReference type="PANTHER" id="PTHR48006">
    <property type="entry name" value="LEUCINE-RICH REPEAT-CONTAINING PROTEIN DDB_G0281931-RELATED"/>
    <property type="match status" value="1"/>
</dbReference>
<feature type="domain" description="Protein kinase" evidence="22">
    <location>
        <begin position="1162"/>
        <end position="1440"/>
    </location>
</feature>
<comment type="catalytic activity">
    <reaction evidence="17">
        <text>L-threonyl-[protein] + ATP = O-phospho-L-threonyl-[protein] + ADP + H(+)</text>
        <dbReference type="Rhea" id="RHEA:46608"/>
        <dbReference type="Rhea" id="RHEA-COMP:11060"/>
        <dbReference type="Rhea" id="RHEA-COMP:11605"/>
        <dbReference type="ChEBI" id="CHEBI:15378"/>
        <dbReference type="ChEBI" id="CHEBI:30013"/>
        <dbReference type="ChEBI" id="CHEBI:30616"/>
        <dbReference type="ChEBI" id="CHEBI:61977"/>
        <dbReference type="ChEBI" id="CHEBI:456216"/>
        <dbReference type="EC" id="2.7.11.1"/>
    </reaction>
</comment>
<dbReference type="InterPro" id="IPR021720">
    <property type="entry name" value="Malectin_dom"/>
</dbReference>
<dbReference type="EMBL" id="JACMSC010000015">
    <property type="protein sequence ID" value="KAG6484461.1"/>
    <property type="molecule type" value="Genomic_DNA"/>
</dbReference>
<gene>
    <name evidence="23" type="ORF">ZIOFF_052979</name>
</gene>
<dbReference type="SUPFAM" id="SSF52058">
    <property type="entry name" value="L domain-like"/>
    <property type="match status" value="1"/>
</dbReference>
<evidence type="ECO:0000256" key="16">
    <source>
        <dbReference type="ARBA" id="ARBA00023180"/>
    </source>
</evidence>
<evidence type="ECO:0000313" key="23">
    <source>
        <dbReference type="EMBL" id="KAG6484461.1"/>
    </source>
</evidence>
<accession>A0A8J5KLM9</accession>
<evidence type="ECO:0000256" key="8">
    <source>
        <dbReference type="ARBA" id="ARBA00022729"/>
    </source>
</evidence>
<evidence type="ECO:0000256" key="11">
    <source>
        <dbReference type="ARBA" id="ARBA00022777"/>
    </source>
</evidence>
<dbReference type="Pfam" id="PF07714">
    <property type="entry name" value="PK_Tyr_Ser-Thr"/>
    <property type="match status" value="2"/>
</dbReference>
<keyword evidence="11" id="KW-0418">Kinase</keyword>
<dbReference type="Proteomes" id="UP000734854">
    <property type="component" value="Unassembled WGS sequence"/>
</dbReference>
<keyword evidence="16" id="KW-0325">Glycoprotein</keyword>
<dbReference type="SUPFAM" id="SSF56112">
    <property type="entry name" value="Protein kinase-like (PK-like)"/>
    <property type="match status" value="2"/>
</dbReference>
<feature type="transmembrane region" description="Helical" evidence="20">
    <location>
        <begin position="1105"/>
        <end position="1128"/>
    </location>
</feature>
<keyword evidence="3" id="KW-0723">Serine/threonine-protein kinase</keyword>
<dbReference type="PROSITE" id="PS00108">
    <property type="entry name" value="PROTEIN_KINASE_ST"/>
    <property type="match status" value="2"/>
</dbReference>
<evidence type="ECO:0000256" key="13">
    <source>
        <dbReference type="ARBA" id="ARBA00022989"/>
    </source>
</evidence>
<keyword evidence="9" id="KW-0677">Repeat</keyword>
<evidence type="ECO:0000256" key="19">
    <source>
        <dbReference type="SAM" id="MobiDB-lite"/>
    </source>
</evidence>
<comment type="catalytic activity">
    <reaction evidence="18">
        <text>L-seryl-[protein] + ATP = O-phospho-L-seryl-[protein] + ADP + H(+)</text>
        <dbReference type="Rhea" id="RHEA:17989"/>
        <dbReference type="Rhea" id="RHEA-COMP:9863"/>
        <dbReference type="Rhea" id="RHEA-COMP:11604"/>
        <dbReference type="ChEBI" id="CHEBI:15378"/>
        <dbReference type="ChEBI" id="CHEBI:29999"/>
        <dbReference type="ChEBI" id="CHEBI:30616"/>
        <dbReference type="ChEBI" id="CHEBI:83421"/>
        <dbReference type="ChEBI" id="CHEBI:456216"/>
        <dbReference type="EC" id="2.7.11.1"/>
    </reaction>
</comment>
<dbReference type="GO" id="GO:0005524">
    <property type="term" value="F:ATP binding"/>
    <property type="evidence" value="ECO:0007669"/>
    <property type="project" value="UniProtKB-KW"/>
</dbReference>
<feature type="chain" id="PRO_5035236493" description="non-specific serine/threonine protein kinase" evidence="21">
    <location>
        <begin position="30"/>
        <end position="1504"/>
    </location>
</feature>
<dbReference type="InterPro" id="IPR001245">
    <property type="entry name" value="Ser-Thr/Tyr_kinase_cat_dom"/>
</dbReference>
<feature type="domain" description="Protein kinase" evidence="22">
    <location>
        <begin position="593"/>
        <end position="872"/>
    </location>
</feature>
<dbReference type="Gene3D" id="3.80.10.10">
    <property type="entry name" value="Ribonuclease Inhibitor"/>
    <property type="match status" value="1"/>
</dbReference>
<proteinExistence type="predicted"/>
<dbReference type="InterPro" id="IPR032675">
    <property type="entry name" value="LRR_dom_sf"/>
</dbReference>
<keyword evidence="7 20" id="KW-0812">Transmembrane</keyword>